<feature type="compositionally biased region" description="Low complexity" evidence="6">
    <location>
        <begin position="479"/>
        <end position="494"/>
    </location>
</feature>
<evidence type="ECO:0000256" key="7">
    <source>
        <dbReference type="SAM" id="Phobius"/>
    </source>
</evidence>
<dbReference type="InterPro" id="IPR018202">
    <property type="entry name" value="Ser_caboxypep_ser_AS"/>
</dbReference>
<evidence type="ECO:0000256" key="5">
    <source>
        <dbReference type="RuleBase" id="RU361156"/>
    </source>
</evidence>
<dbReference type="GO" id="GO:0031647">
    <property type="term" value="P:regulation of protein stability"/>
    <property type="evidence" value="ECO:0007669"/>
    <property type="project" value="UniProtKB-ARBA"/>
</dbReference>
<feature type="transmembrane region" description="Helical" evidence="7">
    <location>
        <begin position="500"/>
        <end position="519"/>
    </location>
</feature>
<dbReference type="PANTHER" id="PTHR11802:SF201">
    <property type="entry name" value="CARBOXYPEPTIDASE"/>
    <property type="match status" value="1"/>
</dbReference>
<keyword evidence="4 5" id="KW-0378">Hydrolase</keyword>
<keyword evidence="7" id="KW-0472">Membrane</keyword>
<dbReference type="InterPro" id="IPR033124">
    <property type="entry name" value="Ser_caboxypep_his_AS"/>
</dbReference>
<dbReference type="FunFam" id="3.40.50.1820:FF:000335">
    <property type="entry name" value="Carboxypeptidase"/>
    <property type="match status" value="1"/>
</dbReference>
<accession>A0A914VVA0</accession>
<evidence type="ECO:0000256" key="3">
    <source>
        <dbReference type="ARBA" id="ARBA00022670"/>
    </source>
</evidence>
<evidence type="ECO:0000256" key="4">
    <source>
        <dbReference type="ARBA" id="ARBA00022801"/>
    </source>
</evidence>
<feature type="signal peptide" evidence="5">
    <location>
        <begin position="1"/>
        <end position="23"/>
    </location>
</feature>
<dbReference type="WBParaSite" id="PSAMB.scaffold253size61126.g3760.t1">
    <property type="protein sequence ID" value="PSAMB.scaffold253size61126.g3760.t1"/>
    <property type="gene ID" value="PSAMB.scaffold253size61126.g3760"/>
</dbReference>
<name>A0A914VVA0_9BILA</name>
<proteinExistence type="inferred from homology"/>
<dbReference type="GO" id="GO:1904715">
    <property type="term" value="P:negative regulation of chaperone-mediated autophagy"/>
    <property type="evidence" value="ECO:0007669"/>
    <property type="project" value="UniProtKB-ARBA"/>
</dbReference>
<dbReference type="PRINTS" id="PR00724">
    <property type="entry name" value="CRBOXYPTASEC"/>
</dbReference>
<evidence type="ECO:0000256" key="6">
    <source>
        <dbReference type="SAM" id="MobiDB-lite"/>
    </source>
</evidence>
<feature type="chain" id="PRO_5038157454" description="Carboxypeptidase" evidence="5">
    <location>
        <begin position="24"/>
        <end position="522"/>
    </location>
</feature>
<dbReference type="InterPro" id="IPR001563">
    <property type="entry name" value="Peptidase_S10"/>
</dbReference>
<dbReference type="InterPro" id="IPR029058">
    <property type="entry name" value="AB_hydrolase_fold"/>
</dbReference>
<organism evidence="8 9">
    <name type="scientific">Plectus sambesii</name>
    <dbReference type="NCBI Taxonomy" id="2011161"/>
    <lineage>
        <taxon>Eukaryota</taxon>
        <taxon>Metazoa</taxon>
        <taxon>Ecdysozoa</taxon>
        <taxon>Nematoda</taxon>
        <taxon>Chromadorea</taxon>
        <taxon>Plectida</taxon>
        <taxon>Plectina</taxon>
        <taxon>Plectoidea</taxon>
        <taxon>Plectidae</taxon>
        <taxon>Plectus</taxon>
    </lineage>
</organism>
<dbReference type="PROSITE" id="PS00131">
    <property type="entry name" value="CARBOXYPEPT_SER_SER"/>
    <property type="match status" value="1"/>
</dbReference>
<comment type="similarity">
    <text evidence="1 5">Belongs to the peptidase S10 family.</text>
</comment>
<protein>
    <recommendedName>
        <fullName evidence="5">Carboxypeptidase</fullName>
        <ecNumber evidence="5">3.4.16.-</ecNumber>
    </recommendedName>
</protein>
<sequence length="522" mass="57869">MSASDQLKTYIFLFSSLTAIVLTAPLEDLVTSLPGLNFNPSFKHYSGYLDATSVNSLHYWFVESERNPATDPVLLWLNGGPDCSSLFGLFAENGPFQVVDEGNSVNPNIYSWNKFANVIYLEAPAGVGFSYAKDNSLNRTDDQTADDNYAALVVWMNKKFPEYKKNDFYVTGESYASVYIPTLAVRLINDTANFPNFKGIAIGNGRMHVIYNDNSLIPFLFNHGLIRQGLWDKVSQTCCNGNPYNCDYHSLFHNLGSQQCNDWVSTEHVSFNGLDPYNMYGHCYLPSGNGYMATILAHRLKEMGANVKDSPATTYPPLCDQDLEQTSANYLNQPAVRTQLHIPTSLPPWTTCTDALHYVGNHFDLTDLINQIADAGVRVLLYSGDADTICNTVHTSIFTSKLGRQVLDVDPDSTHTWLYNGEDPNIAGFITRYSGGVDFLTVRGSGHMVPKDKPREAQQLIYNFINNRNYSTPIDQTAQSNTSQSNPATTTTTSGNRKTALISGLLFCAGIIFSAINGWHVV</sequence>
<evidence type="ECO:0000256" key="2">
    <source>
        <dbReference type="ARBA" id="ARBA00022645"/>
    </source>
</evidence>
<keyword evidence="8" id="KW-1185">Reference proteome</keyword>
<keyword evidence="7" id="KW-1133">Transmembrane helix</keyword>
<dbReference type="AlphaFoldDB" id="A0A914VVA0"/>
<dbReference type="Pfam" id="PF00450">
    <property type="entry name" value="Peptidase_S10"/>
    <property type="match status" value="1"/>
</dbReference>
<dbReference type="PROSITE" id="PS00560">
    <property type="entry name" value="CARBOXYPEPT_SER_HIS"/>
    <property type="match status" value="1"/>
</dbReference>
<dbReference type="Proteomes" id="UP000887566">
    <property type="component" value="Unplaced"/>
</dbReference>
<dbReference type="PANTHER" id="PTHR11802">
    <property type="entry name" value="SERINE PROTEASE FAMILY S10 SERINE CARBOXYPEPTIDASE"/>
    <property type="match status" value="1"/>
</dbReference>
<keyword evidence="7" id="KW-0812">Transmembrane</keyword>
<dbReference type="SUPFAM" id="SSF53474">
    <property type="entry name" value="alpha/beta-Hydrolases"/>
    <property type="match status" value="1"/>
</dbReference>
<reference evidence="9" key="1">
    <citation type="submission" date="2022-11" db="UniProtKB">
        <authorList>
            <consortium name="WormBaseParasite"/>
        </authorList>
    </citation>
    <scope>IDENTIFICATION</scope>
</reference>
<evidence type="ECO:0000256" key="1">
    <source>
        <dbReference type="ARBA" id="ARBA00009431"/>
    </source>
</evidence>
<keyword evidence="5" id="KW-0732">Signal</keyword>
<keyword evidence="2 5" id="KW-0121">Carboxypeptidase</keyword>
<keyword evidence="3 5" id="KW-0645">Protease</keyword>
<dbReference type="GO" id="GO:0004185">
    <property type="term" value="F:serine-type carboxypeptidase activity"/>
    <property type="evidence" value="ECO:0007669"/>
    <property type="project" value="UniProtKB-UniRule"/>
</dbReference>
<dbReference type="EC" id="3.4.16.-" evidence="5"/>
<dbReference type="GO" id="GO:0006508">
    <property type="term" value="P:proteolysis"/>
    <property type="evidence" value="ECO:0007669"/>
    <property type="project" value="UniProtKB-KW"/>
</dbReference>
<dbReference type="Gene3D" id="3.40.50.1820">
    <property type="entry name" value="alpha/beta hydrolase"/>
    <property type="match status" value="1"/>
</dbReference>
<evidence type="ECO:0000313" key="9">
    <source>
        <dbReference type="WBParaSite" id="PSAMB.scaffold253size61126.g3760.t1"/>
    </source>
</evidence>
<evidence type="ECO:0000313" key="8">
    <source>
        <dbReference type="Proteomes" id="UP000887566"/>
    </source>
</evidence>
<feature type="region of interest" description="Disordered" evidence="6">
    <location>
        <begin position="473"/>
        <end position="495"/>
    </location>
</feature>